<reference evidence="2" key="1">
    <citation type="submission" date="2023-05" db="EMBL/GenBank/DDBJ databases">
        <title>Nepenthes gracilis genome sequencing.</title>
        <authorList>
            <person name="Fukushima K."/>
        </authorList>
    </citation>
    <scope>NUCLEOTIDE SEQUENCE</scope>
    <source>
        <strain evidence="2">SING2019-196</strain>
    </source>
</reference>
<comment type="caution">
    <text evidence="2">The sequence shown here is derived from an EMBL/GenBank/DDBJ whole genome shotgun (WGS) entry which is preliminary data.</text>
</comment>
<dbReference type="InterPro" id="IPR043128">
    <property type="entry name" value="Rev_trsase/Diguanyl_cyclase"/>
</dbReference>
<feature type="domain" description="Reverse transcriptase" evidence="1">
    <location>
        <begin position="186"/>
        <end position="331"/>
    </location>
</feature>
<dbReference type="Pfam" id="PF00078">
    <property type="entry name" value="RVT_1"/>
    <property type="match status" value="1"/>
</dbReference>
<gene>
    <name evidence="2" type="ORF">Nepgr_017889</name>
</gene>
<dbReference type="Proteomes" id="UP001279734">
    <property type="component" value="Unassembled WGS sequence"/>
</dbReference>
<dbReference type="PANTHER" id="PTHR24559:SF430">
    <property type="entry name" value="RNA-DIRECTED DNA POLYMERASE"/>
    <property type="match status" value="1"/>
</dbReference>
<dbReference type="CDD" id="cd01647">
    <property type="entry name" value="RT_LTR"/>
    <property type="match status" value="1"/>
</dbReference>
<dbReference type="InterPro" id="IPR053134">
    <property type="entry name" value="RNA-dir_DNA_polymerase"/>
</dbReference>
<proteinExistence type="predicted"/>
<dbReference type="InterPro" id="IPR000477">
    <property type="entry name" value="RT_dom"/>
</dbReference>
<evidence type="ECO:0000313" key="2">
    <source>
        <dbReference type="EMBL" id="GMH16048.1"/>
    </source>
</evidence>
<dbReference type="AlphaFoldDB" id="A0AAD3XSX6"/>
<accession>A0AAD3XSX6</accession>
<protein>
    <recommendedName>
        <fullName evidence="1">Reverse transcriptase domain-containing protein</fullName>
    </recommendedName>
</protein>
<evidence type="ECO:0000313" key="3">
    <source>
        <dbReference type="Proteomes" id="UP001279734"/>
    </source>
</evidence>
<dbReference type="Gene3D" id="3.10.10.10">
    <property type="entry name" value="HIV Type 1 Reverse Transcriptase, subunit A, domain 1"/>
    <property type="match status" value="1"/>
</dbReference>
<dbReference type="PANTHER" id="PTHR24559">
    <property type="entry name" value="TRANSPOSON TY3-I GAG-POL POLYPROTEIN"/>
    <property type="match status" value="1"/>
</dbReference>
<name>A0AAD3XSX6_NEPGR</name>
<organism evidence="2 3">
    <name type="scientific">Nepenthes gracilis</name>
    <name type="common">Slender pitcher plant</name>
    <dbReference type="NCBI Taxonomy" id="150966"/>
    <lineage>
        <taxon>Eukaryota</taxon>
        <taxon>Viridiplantae</taxon>
        <taxon>Streptophyta</taxon>
        <taxon>Embryophyta</taxon>
        <taxon>Tracheophyta</taxon>
        <taxon>Spermatophyta</taxon>
        <taxon>Magnoliopsida</taxon>
        <taxon>eudicotyledons</taxon>
        <taxon>Gunneridae</taxon>
        <taxon>Pentapetalae</taxon>
        <taxon>Caryophyllales</taxon>
        <taxon>Nepenthaceae</taxon>
        <taxon>Nepenthes</taxon>
    </lineage>
</organism>
<dbReference type="SUPFAM" id="SSF56672">
    <property type="entry name" value="DNA/RNA polymerases"/>
    <property type="match status" value="1"/>
</dbReference>
<dbReference type="Gene3D" id="3.30.70.270">
    <property type="match status" value="1"/>
</dbReference>
<evidence type="ECO:0000259" key="1">
    <source>
        <dbReference type="Pfam" id="PF00078"/>
    </source>
</evidence>
<sequence length="482" mass="54812">MKKQYIASNVINFSDSDLAHVISPNADPLVVSTFISDGSVDYQVKRVFINNESSHDLLYLDAFFKLGLKKNQLKITECSLYGIDNELVPVQGTIQLKVTLGTYPKMVQSGEATDLVPLNPKDLKKCMQNGGSLTGALRDKLIAQKRRNRSVEKLVAILEEVKKLLDAGFIREIQYADWLPNVLLVKKSSRKWQICVDFIDANKACPNDSFPLPRIDMLVDSTFRHEILSFMDAYSDYNLIRMSPEDEEHTSFMMNQGTYCYKIMPFRLKNTEATYQRLVNKMFEKQIGRNIDIYVDDILVKSRAIGSHIGDLAESCEVLHEHQIKLNPAKSFTDTGSSVRVVLRTPNGFEVKYFLSLNFPATNNIAEYKALLASQVNGSFEASIPHLAKYLTRLARAAAAENPEQYSRNKREVLNTPSIEKQEVIQVSGTENWMIPYQRYLKDEALPKDIKEAKRIKKTAGWYTVVDERLNRCGYSTLYPSA</sequence>
<dbReference type="InterPro" id="IPR043502">
    <property type="entry name" value="DNA/RNA_pol_sf"/>
</dbReference>
<dbReference type="EMBL" id="BSYO01000016">
    <property type="protein sequence ID" value="GMH16048.1"/>
    <property type="molecule type" value="Genomic_DNA"/>
</dbReference>
<keyword evidence="3" id="KW-1185">Reference proteome</keyword>